<evidence type="ECO:0000313" key="2">
    <source>
        <dbReference type="Proteomes" id="UP000070121"/>
    </source>
</evidence>
<gene>
    <name evidence="1" type="ORF">CSAL01_02676</name>
</gene>
<dbReference type="AlphaFoldDB" id="A0A135SKB6"/>
<sequence>MDLKHQARCTAITIAIQVDNGNLHARPPPAVAAGNHRFSLADDKSVPTAKYIPPYLAYLARHDPEYLPLFHRACLPVLLDEAAHTAPPLPGSPPPTAPASRTRTQGKTPLLFTLAPSPVSSRIASISRLPPPPSHPPSRLRLSLPSLSTASFFVSASLHHAGLGRARPDITPKTLHIGPTQKTFRFKVDMPETPYSLPFLCRYVDDTLRVPNSALDIGSRLPPYAPTLDHCCRRHSAPAMAIAALVMSSTIVKFGHRFHKPPRKGATIDVPTNFMSYADFADVVL</sequence>
<proteinExistence type="predicted"/>
<keyword evidence="2" id="KW-1185">Reference proteome</keyword>
<evidence type="ECO:0000313" key="1">
    <source>
        <dbReference type="EMBL" id="KXH36306.1"/>
    </source>
</evidence>
<name>A0A135SKB6_9PEZI</name>
<organism evidence="1 2">
    <name type="scientific">Colletotrichum salicis</name>
    <dbReference type="NCBI Taxonomy" id="1209931"/>
    <lineage>
        <taxon>Eukaryota</taxon>
        <taxon>Fungi</taxon>
        <taxon>Dikarya</taxon>
        <taxon>Ascomycota</taxon>
        <taxon>Pezizomycotina</taxon>
        <taxon>Sordariomycetes</taxon>
        <taxon>Hypocreomycetidae</taxon>
        <taxon>Glomerellales</taxon>
        <taxon>Glomerellaceae</taxon>
        <taxon>Colletotrichum</taxon>
        <taxon>Colletotrichum acutatum species complex</taxon>
    </lineage>
</organism>
<protein>
    <submittedName>
        <fullName evidence="1">Uncharacterized protein</fullName>
    </submittedName>
</protein>
<reference evidence="1 2" key="1">
    <citation type="submission" date="2014-02" db="EMBL/GenBank/DDBJ databases">
        <title>The genome sequence of Colletotrichum salicis CBS 607.94.</title>
        <authorList>
            <person name="Baroncelli R."/>
            <person name="Thon M.R."/>
        </authorList>
    </citation>
    <scope>NUCLEOTIDE SEQUENCE [LARGE SCALE GENOMIC DNA]</scope>
    <source>
        <strain evidence="1 2">CBS 607.94</strain>
    </source>
</reference>
<dbReference type="EMBL" id="JFFI01002361">
    <property type="protein sequence ID" value="KXH36306.1"/>
    <property type="molecule type" value="Genomic_DNA"/>
</dbReference>
<comment type="caution">
    <text evidence="1">The sequence shown here is derived from an EMBL/GenBank/DDBJ whole genome shotgun (WGS) entry which is preliminary data.</text>
</comment>
<accession>A0A135SKB6</accession>
<dbReference type="Proteomes" id="UP000070121">
    <property type="component" value="Unassembled WGS sequence"/>
</dbReference>